<evidence type="ECO:0000313" key="1">
    <source>
        <dbReference type="EMBL" id="MBB4931597.1"/>
    </source>
</evidence>
<name>A0A7W7RGR9_9ACTN</name>
<organism evidence="1 2">
    <name type="scientific">Lipingzhangella halophila</name>
    <dbReference type="NCBI Taxonomy" id="1783352"/>
    <lineage>
        <taxon>Bacteria</taxon>
        <taxon>Bacillati</taxon>
        <taxon>Actinomycetota</taxon>
        <taxon>Actinomycetes</taxon>
        <taxon>Streptosporangiales</taxon>
        <taxon>Nocardiopsidaceae</taxon>
        <taxon>Lipingzhangella</taxon>
    </lineage>
</organism>
<accession>A0A7W7RGR9</accession>
<proteinExistence type="predicted"/>
<dbReference type="RefSeq" id="WP_184577994.1">
    <property type="nucleotide sequence ID" value="NZ_JACHJT010000001.1"/>
</dbReference>
<dbReference type="AlphaFoldDB" id="A0A7W7RGR9"/>
<evidence type="ECO:0008006" key="3">
    <source>
        <dbReference type="Google" id="ProtNLM"/>
    </source>
</evidence>
<comment type="caution">
    <text evidence="1">The sequence shown here is derived from an EMBL/GenBank/DDBJ whole genome shotgun (WGS) entry which is preliminary data.</text>
</comment>
<evidence type="ECO:0000313" key="2">
    <source>
        <dbReference type="Proteomes" id="UP000523007"/>
    </source>
</evidence>
<dbReference type="PANTHER" id="PTHR34613:SF1">
    <property type="entry name" value="SLL6017 PROTEIN"/>
    <property type="match status" value="1"/>
</dbReference>
<reference evidence="1 2" key="1">
    <citation type="submission" date="2020-08" db="EMBL/GenBank/DDBJ databases">
        <title>Sequencing the genomes of 1000 actinobacteria strains.</title>
        <authorList>
            <person name="Klenk H.-P."/>
        </authorList>
    </citation>
    <scope>NUCLEOTIDE SEQUENCE [LARGE SCALE GENOMIC DNA]</scope>
    <source>
        <strain evidence="1 2">DSM 102030</strain>
    </source>
</reference>
<protein>
    <recommendedName>
        <fullName evidence="3">Transposase YdaD</fullName>
    </recommendedName>
</protein>
<keyword evidence="2" id="KW-1185">Reference proteome</keyword>
<dbReference type="EMBL" id="JACHJT010000001">
    <property type="protein sequence ID" value="MBB4931597.1"/>
    <property type="molecule type" value="Genomic_DNA"/>
</dbReference>
<gene>
    <name evidence="1" type="ORF">F4561_002417</name>
</gene>
<sequence length="291" mass="32043">MPGFDHELQVQLFQRNPDLAPALLDEVCSFPIPDYARAEIGCADLTNLTPKPYKADDVTVLYAADGKRLLAVITETQQREDQDKPFTWPVYVTTVRERLRCPVRLLVVCPDVKTAVWARMPIEVEAGGATLCPAAIGPNEVPVVNDTAKAMSLPELSVLSAAAHGDDPAVLKAAEAALDVVPERTRLIYNDFIEARLSAAARKLWEDMMATGTYEWQSDFARKYVGQGRAEGRSEGKSEGKAEDIVMILGARGFAVSEAQCERIRSCTDLDQLNTWLTRAVTAETVEELFD</sequence>
<dbReference type="Proteomes" id="UP000523007">
    <property type="component" value="Unassembled WGS sequence"/>
</dbReference>
<dbReference type="PANTHER" id="PTHR34613">
    <property type="entry name" value="SLL0800 PROTEIN"/>
    <property type="match status" value="1"/>
</dbReference>